<feature type="compositionally biased region" description="Acidic residues" evidence="1">
    <location>
        <begin position="180"/>
        <end position="199"/>
    </location>
</feature>
<feature type="region of interest" description="Disordered" evidence="1">
    <location>
        <begin position="161"/>
        <end position="238"/>
    </location>
</feature>
<dbReference type="Proteomes" id="UP001219568">
    <property type="component" value="Unassembled WGS sequence"/>
</dbReference>
<sequence>MAKFPVLSQGLKHLPEPRQLQPGEIVITRFKNSMRKYRTDLWVGVVIPQTFGPSRHLNRRPTTAQPTDGPWTTHLKDRMYPLYLPGINMYRYSGLQDIFVLNDKTPNVFKRAKRELEAKVWDDLMRIIAFAPTLDWWLDMAQQEAGSKGKRGREMRIVLPSGSEHYLDDDDADADGHAEEQDEGEDEGEDESNESADDYLPDKPATSPSHNVGPDKADAPTLSEAQGANEVSASDNTRPARFSNALGFFYDDHESFAFNDRPCTPGQGSSVVNLTAGLAPRSSGSHPFQQAQWMTRGNFPTFDSKPPLGIGGVSTKEEDIHSASDDTAKRDKTFDMSVRKAFQQIFLNTDESTLLLNAFRGIVTVQHQIEFDKIQSFLTEGEFSPRLIQLHKPPSFAPMSAIPHQIGDQSCIGRTYHLEGISDTNDLEATILSLGTLYQQARCFELADLIDLITFKLQVAWNSYPALFHLKPLLKITSLIFPDDHYDENTHDVLQHWMLHFFAETYDLFNYDCSDIFWSVMRANSGLLDAVIMLRSGLISENPRLYSDPQALIRSRGVAKL</sequence>
<keyword evidence="3" id="KW-1185">Reference proteome</keyword>
<comment type="caution">
    <text evidence="2">The sequence shown here is derived from an EMBL/GenBank/DDBJ whole genome shotgun (WGS) entry which is preliminary data.</text>
</comment>
<dbReference type="AlphaFoldDB" id="A0AAD6IM82"/>
<accession>A0AAD6IM82</accession>
<organism evidence="2 3">
    <name type="scientific">Penicillium canescens</name>
    <dbReference type="NCBI Taxonomy" id="5083"/>
    <lineage>
        <taxon>Eukaryota</taxon>
        <taxon>Fungi</taxon>
        <taxon>Dikarya</taxon>
        <taxon>Ascomycota</taxon>
        <taxon>Pezizomycotina</taxon>
        <taxon>Eurotiomycetes</taxon>
        <taxon>Eurotiomycetidae</taxon>
        <taxon>Eurotiales</taxon>
        <taxon>Aspergillaceae</taxon>
        <taxon>Penicillium</taxon>
    </lineage>
</organism>
<evidence type="ECO:0000313" key="2">
    <source>
        <dbReference type="EMBL" id="KAJ6056941.1"/>
    </source>
</evidence>
<gene>
    <name evidence="2" type="ORF">N7460_000215</name>
</gene>
<reference evidence="2" key="1">
    <citation type="journal article" date="2023" name="IMA Fungus">
        <title>Comparative genomic study of the Penicillium genus elucidates a diverse pangenome and 15 lateral gene transfer events.</title>
        <authorList>
            <person name="Petersen C."/>
            <person name="Sorensen T."/>
            <person name="Nielsen M.R."/>
            <person name="Sondergaard T.E."/>
            <person name="Sorensen J.L."/>
            <person name="Fitzpatrick D.A."/>
            <person name="Frisvad J.C."/>
            <person name="Nielsen K.L."/>
        </authorList>
    </citation>
    <scope>NUCLEOTIDE SEQUENCE</scope>
    <source>
        <strain evidence="2">IBT 15450</strain>
    </source>
</reference>
<reference evidence="2" key="2">
    <citation type="submission" date="2023-01" db="EMBL/GenBank/DDBJ databases">
        <authorList>
            <person name="Petersen C."/>
        </authorList>
    </citation>
    <scope>NUCLEOTIDE SEQUENCE</scope>
    <source>
        <strain evidence="2">IBT 15450</strain>
    </source>
</reference>
<proteinExistence type="predicted"/>
<protein>
    <submittedName>
        <fullName evidence="2">Uncharacterized protein</fullName>
    </submittedName>
</protein>
<feature type="compositionally biased region" description="Polar residues" evidence="1">
    <location>
        <begin position="223"/>
        <end position="237"/>
    </location>
</feature>
<dbReference type="EMBL" id="JAQJZL010000001">
    <property type="protein sequence ID" value="KAJ6056941.1"/>
    <property type="molecule type" value="Genomic_DNA"/>
</dbReference>
<evidence type="ECO:0000256" key="1">
    <source>
        <dbReference type="SAM" id="MobiDB-lite"/>
    </source>
</evidence>
<name>A0AAD6IM82_PENCN</name>
<evidence type="ECO:0000313" key="3">
    <source>
        <dbReference type="Proteomes" id="UP001219568"/>
    </source>
</evidence>